<reference evidence="1 2" key="1">
    <citation type="submission" date="2021-06" db="EMBL/GenBank/DDBJ databases">
        <authorList>
            <person name="Palmer J.M."/>
        </authorList>
    </citation>
    <scope>NUCLEOTIDE SEQUENCE [LARGE SCALE GENOMIC DNA]</scope>
    <source>
        <strain evidence="1 2">AS_MEX2019</strain>
        <tissue evidence="1">Muscle</tissue>
    </source>
</reference>
<dbReference type="Proteomes" id="UP001469553">
    <property type="component" value="Unassembled WGS sequence"/>
</dbReference>
<organism evidence="1 2">
    <name type="scientific">Ameca splendens</name>
    <dbReference type="NCBI Taxonomy" id="208324"/>
    <lineage>
        <taxon>Eukaryota</taxon>
        <taxon>Metazoa</taxon>
        <taxon>Chordata</taxon>
        <taxon>Craniata</taxon>
        <taxon>Vertebrata</taxon>
        <taxon>Euteleostomi</taxon>
        <taxon>Actinopterygii</taxon>
        <taxon>Neopterygii</taxon>
        <taxon>Teleostei</taxon>
        <taxon>Neoteleostei</taxon>
        <taxon>Acanthomorphata</taxon>
        <taxon>Ovalentaria</taxon>
        <taxon>Atherinomorphae</taxon>
        <taxon>Cyprinodontiformes</taxon>
        <taxon>Goodeidae</taxon>
        <taxon>Ameca</taxon>
    </lineage>
</organism>
<evidence type="ECO:0000313" key="2">
    <source>
        <dbReference type="Proteomes" id="UP001469553"/>
    </source>
</evidence>
<protein>
    <submittedName>
        <fullName evidence="1">Uncharacterized protein</fullName>
    </submittedName>
</protein>
<accession>A0ABV0XX92</accession>
<sequence>MASSGTPLAELLNVADQLENAPNVVNSVISPPPQTPGHPVDAEVVRLFAPYAHGRGPARRRSIIVFLQLHSYTHICLSGGQTYGISP</sequence>
<proteinExistence type="predicted"/>
<keyword evidence="2" id="KW-1185">Reference proteome</keyword>
<comment type="caution">
    <text evidence="1">The sequence shown here is derived from an EMBL/GenBank/DDBJ whole genome shotgun (WGS) entry which is preliminary data.</text>
</comment>
<gene>
    <name evidence="1" type="ORF">AMECASPLE_039106</name>
</gene>
<evidence type="ECO:0000313" key="1">
    <source>
        <dbReference type="EMBL" id="MEQ2286134.1"/>
    </source>
</evidence>
<name>A0ABV0XX92_9TELE</name>
<dbReference type="EMBL" id="JAHRIP010017186">
    <property type="protein sequence ID" value="MEQ2286134.1"/>
    <property type="molecule type" value="Genomic_DNA"/>
</dbReference>